<keyword evidence="1" id="KW-1133">Transmembrane helix</keyword>
<sequence>MQFRLITIVYIFALLAAAMATFGVGWGICLAILTLSMHRLPLGKWFKANASPGPIEWLIILFALVVLLGPLSFFIPDLRPLSPSPRSVCNHNLKWLALTLHNYHDVHGRLPLPATAEGPGEPARSWRYEILPFMEGSVLAKNYDKQEAWDGPSNHRLALMEQYGHTCPADTTSPKGETSYFAVIGEETIWSEKNAKAFTAIPDGASMTILLIEASNRGINWFEPRDISIDEAIELMTTGAHAPHRPIREGFFTRNYATVGGRNAVFADGHVEFIPPFKEPAIARALLTAAGGEVLPENIEDYYLDSETITEIKWRNVYSLSVFLGLAVLPWIRRRWSRAA</sequence>
<feature type="transmembrane region" description="Helical" evidence="1">
    <location>
        <begin position="6"/>
        <end position="35"/>
    </location>
</feature>
<dbReference type="Pfam" id="PF07596">
    <property type="entry name" value="SBP_bac_10"/>
    <property type="match status" value="1"/>
</dbReference>
<proteinExistence type="predicted"/>
<feature type="domain" description="DUF1559" evidence="2">
    <location>
        <begin position="86"/>
        <end position="188"/>
    </location>
</feature>
<dbReference type="OrthoDB" id="285651at2"/>
<dbReference type="EMBL" id="CP036263">
    <property type="protein sequence ID" value="QDS97600.1"/>
    <property type="molecule type" value="Genomic_DNA"/>
</dbReference>
<dbReference type="AlphaFoldDB" id="A0A517MRU4"/>
<name>A0A517MRU4_9BACT</name>
<keyword evidence="1" id="KW-0472">Membrane</keyword>
<dbReference type="NCBIfam" id="TIGR04294">
    <property type="entry name" value="pre_pil_HX9DG"/>
    <property type="match status" value="1"/>
</dbReference>
<dbReference type="RefSeq" id="WP_145058107.1">
    <property type="nucleotide sequence ID" value="NZ_CP036263.1"/>
</dbReference>
<evidence type="ECO:0000313" key="4">
    <source>
        <dbReference type="Proteomes" id="UP000319852"/>
    </source>
</evidence>
<reference evidence="3 4" key="1">
    <citation type="submission" date="2019-02" db="EMBL/GenBank/DDBJ databases">
        <title>Deep-cultivation of Planctomycetes and their phenomic and genomic characterization uncovers novel biology.</title>
        <authorList>
            <person name="Wiegand S."/>
            <person name="Jogler M."/>
            <person name="Boedeker C."/>
            <person name="Pinto D."/>
            <person name="Vollmers J."/>
            <person name="Rivas-Marin E."/>
            <person name="Kohn T."/>
            <person name="Peeters S.H."/>
            <person name="Heuer A."/>
            <person name="Rast P."/>
            <person name="Oberbeckmann S."/>
            <person name="Bunk B."/>
            <person name="Jeske O."/>
            <person name="Meyerdierks A."/>
            <person name="Storesund J.E."/>
            <person name="Kallscheuer N."/>
            <person name="Luecker S."/>
            <person name="Lage O.M."/>
            <person name="Pohl T."/>
            <person name="Merkel B.J."/>
            <person name="Hornburger P."/>
            <person name="Mueller R.-W."/>
            <person name="Bruemmer F."/>
            <person name="Labrenz M."/>
            <person name="Spormann A.M."/>
            <person name="Op den Camp H."/>
            <person name="Overmann J."/>
            <person name="Amann R."/>
            <person name="Jetten M.S.M."/>
            <person name="Mascher T."/>
            <person name="Medema M.H."/>
            <person name="Devos D.P."/>
            <person name="Kaster A.-K."/>
            <person name="Ovreas L."/>
            <person name="Rohde M."/>
            <person name="Galperin M.Y."/>
            <person name="Jogler C."/>
        </authorList>
    </citation>
    <scope>NUCLEOTIDE SEQUENCE [LARGE SCALE GENOMIC DNA]</scope>
    <source>
        <strain evidence="3 4">HG15A2</strain>
    </source>
</reference>
<dbReference type="InterPro" id="IPR011453">
    <property type="entry name" value="DUF1559"/>
</dbReference>
<gene>
    <name evidence="3" type="ORF">HG15A2_08630</name>
</gene>
<keyword evidence="1" id="KW-0812">Transmembrane</keyword>
<dbReference type="InterPro" id="IPR027558">
    <property type="entry name" value="Pre_pil_HX9DG_C"/>
</dbReference>
<dbReference type="Proteomes" id="UP000319852">
    <property type="component" value="Chromosome"/>
</dbReference>
<accession>A0A517MRU4</accession>
<evidence type="ECO:0000313" key="3">
    <source>
        <dbReference type="EMBL" id="QDS97600.1"/>
    </source>
</evidence>
<evidence type="ECO:0000259" key="2">
    <source>
        <dbReference type="Pfam" id="PF07596"/>
    </source>
</evidence>
<evidence type="ECO:0000256" key="1">
    <source>
        <dbReference type="SAM" id="Phobius"/>
    </source>
</evidence>
<dbReference type="KEGG" id="amob:HG15A2_08630"/>
<organism evidence="3 4">
    <name type="scientific">Adhaeretor mobilis</name>
    <dbReference type="NCBI Taxonomy" id="1930276"/>
    <lineage>
        <taxon>Bacteria</taxon>
        <taxon>Pseudomonadati</taxon>
        <taxon>Planctomycetota</taxon>
        <taxon>Planctomycetia</taxon>
        <taxon>Pirellulales</taxon>
        <taxon>Lacipirellulaceae</taxon>
        <taxon>Adhaeretor</taxon>
    </lineage>
</organism>
<protein>
    <recommendedName>
        <fullName evidence="2">DUF1559 domain-containing protein</fullName>
    </recommendedName>
</protein>
<dbReference type="PANTHER" id="PTHR30093:SF2">
    <property type="entry name" value="TYPE II SECRETION SYSTEM PROTEIN H"/>
    <property type="match status" value="1"/>
</dbReference>
<dbReference type="PANTHER" id="PTHR30093">
    <property type="entry name" value="GENERAL SECRETION PATHWAY PROTEIN G"/>
    <property type="match status" value="1"/>
</dbReference>
<feature type="transmembrane region" description="Helical" evidence="1">
    <location>
        <begin position="55"/>
        <end position="75"/>
    </location>
</feature>
<keyword evidence="4" id="KW-1185">Reference proteome</keyword>